<evidence type="ECO:0000256" key="1">
    <source>
        <dbReference type="SAM" id="SignalP"/>
    </source>
</evidence>
<dbReference type="Pfam" id="PF10142">
    <property type="entry name" value="PhoPQ_related"/>
    <property type="match status" value="1"/>
</dbReference>
<dbReference type="Gene3D" id="3.40.50.1820">
    <property type="entry name" value="alpha/beta hydrolase"/>
    <property type="match status" value="1"/>
</dbReference>
<dbReference type="PANTHER" id="PTHR31497">
    <property type="entry name" value="AUTOCRINE PROLIFERATION REPRESSOR PROTEIN A"/>
    <property type="match status" value="1"/>
</dbReference>
<dbReference type="OrthoDB" id="2020799at2759"/>
<dbReference type="PANTHER" id="PTHR31497:SF0">
    <property type="entry name" value="AUTOCRINE PROLIFERATION REPRESSOR PROTEIN A"/>
    <property type="match status" value="1"/>
</dbReference>
<name>A0A3M7PDW0_BRAPC</name>
<feature type="chain" id="PRO_5018097797" evidence="1">
    <location>
        <begin position="28"/>
        <end position="506"/>
    </location>
</feature>
<protein>
    <submittedName>
        <fullName evidence="2">Autocrine proliferation repressor A-like</fullName>
    </submittedName>
</protein>
<keyword evidence="3" id="KW-1185">Reference proteome</keyword>
<proteinExistence type="predicted"/>
<sequence>MITYNYSSRKIFCHILCFSSLYQLINGTSLDDYVNEPDDNYKYEILKMVEFVDYKLYYINMTSQKWQNESIVDRPIWWHWMSVSVPNKITRPDASFIFIGGNNNNDDFPDPDDTEIRLTSVYAVTTGTIATHLRNIPNQPLVFKDDPEKKHRTEDAIIAWTWKKFLSDTSNPSILLRLPMTKAVIRAMDTIEHFARTNNFGQVKKFMLAGESKRGWTTWTSAAVDTKRVFSAVPIVMDILNMNTNLHKNFRSLGGWTFAFSPYYELNITKYVDSREIFELQKIVDPISYLDRYKETNILVMTTSGDEFFLPENTNSYWDNLVAATDGKVLLRRLPNAEHEIYEHAISEFASLRSFFLSTYEKSLLPKVKWIMPNNSTHGIIRARIDVTSGSPKPYIVKCYYANTLGNTRRDFRLVIADPNDSSKEIPHPVVWFSTDKNILTNETKSEIFYEIAFKKPYSGWLGFFLQFNFKGLDYSVNVVTTETNIVPETFPFDDCSRESCLGKLV</sequence>
<reference evidence="2 3" key="1">
    <citation type="journal article" date="2018" name="Sci. Rep.">
        <title>Genomic signatures of local adaptation to the degree of environmental predictability in rotifers.</title>
        <authorList>
            <person name="Franch-Gras L."/>
            <person name="Hahn C."/>
            <person name="Garcia-Roger E.M."/>
            <person name="Carmona M.J."/>
            <person name="Serra M."/>
            <person name="Gomez A."/>
        </authorList>
    </citation>
    <scope>NUCLEOTIDE SEQUENCE [LARGE SCALE GENOMIC DNA]</scope>
    <source>
        <strain evidence="2">HYR1</strain>
    </source>
</reference>
<evidence type="ECO:0000313" key="2">
    <source>
        <dbReference type="EMBL" id="RMZ97242.1"/>
    </source>
</evidence>
<dbReference type="SUPFAM" id="SSF53474">
    <property type="entry name" value="alpha/beta-Hydrolases"/>
    <property type="match status" value="1"/>
</dbReference>
<feature type="signal peptide" evidence="1">
    <location>
        <begin position="1"/>
        <end position="27"/>
    </location>
</feature>
<dbReference type="Proteomes" id="UP000276133">
    <property type="component" value="Unassembled WGS sequence"/>
</dbReference>
<gene>
    <name evidence="2" type="ORF">BpHYR1_019427</name>
</gene>
<dbReference type="EMBL" id="REGN01011535">
    <property type="protein sequence ID" value="RMZ97242.1"/>
    <property type="molecule type" value="Genomic_DNA"/>
</dbReference>
<comment type="caution">
    <text evidence="2">The sequence shown here is derived from an EMBL/GenBank/DDBJ whole genome shotgun (WGS) entry which is preliminary data.</text>
</comment>
<organism evidence="2 3">
    <name type="scientific">Brachionus plicatilis</name>
    <name type="common">Marine rotifer</name>
    <name type="synonym">Brachionus muelleri</name>
    <dbReference type="NCBI Taxonomy" id="10195"/>
    <lineage>
        <taxon>Eukaryota</taxon>
        <taxon>Metazoa</taxon>
        <taxon>Spiralia</taxon>
        <taxon>Gnathifera</taxon>
        <taxon>Rotifera</taxon>
        <taxon>Eurotatoria</taxon>
        <taxon>Monogononta</taxon>
        <taxon>Pseudotrocha</taxon>
        <taxon>Ploima</taxon>
        <taxon>Brachionidae</taxon>
        <taxon>Brachionus</taxon>
    </lineage>
</organism>
<dbReference type="InterPro" id="IPR009199">
    <property type="entry name" value="PhoPQ-act_pathogen-rel_PqaA"/>
</dbReference>
<evidence type="ECO:0000313" key="3">
    <source>
        <dbReference type="Proteomes" id="UP000276133"/>
    </source>
</evidence>
<accession>A0A3M7PDW0</accession>
<keyword evidence="1" id="KW-0732">Signal</keyword>
<dbReference type="AlphaFoldDB" id="A0A3M7PDW0"/>
<dbReference type="InterPro" id="IPR029058">
    <property type="entry name" value="AB_hydrolase_fold"/>
</dbReference>